<name>A0A0A9W3D2_LYGHE</name>
<dbReference type="Pfam" id="PF12848">
    <property type="entry name" value="ABC_tran_Xtn"/>
    <property type="match status" value="1"/>
</dbReference>
<gene>
    <name evidence="7" type="primary">ABCF3_2</name>
    <name evidence="7" type="ORF">CM83_102635</name>
</gene>
<dbReference type="InterPro" id="IPR032781">
    <property type="entry name" value="ABC_tran_Xtn"/>
</dbReference>
<dbReference type="InterPro" id="IPR050611">
    <property type="entry name" value="ABCF"/>
</dbReference>
<dbReference type="InterPro" id="IPR003439">
    <property type="entry name" value="ABC_transporter-like_ATP-bd"/>
</dbReference>
<evidence type="ECO:0000313" key="7">
    <source>
        <dbReference type="EMBL" id="JAG02324.1"/>
    </source>
</evidence>
<dbReference type="GO" id="GO:0016887">
    <property type="term" value="F:ATP hydrolysis activity"/>
    <property type="evidence" value="ECO:0007669"/>
    <property type="project" value="InterPro"/>
</dbReference>
<evidence type="ECO:0000259" key="5">
    <source>
        <dbReference type="Pfam" id="PF00005"/>
    </source>
</evidence>
<feature type="domain" description="ABC-transporter extension" evidence="6">
    <location>
        <begin position="77"/>
        <end position="130"/>
    </location>
</feature>
<dbReference type="PANTHER" id="PTHR19211">
    <property type="entry name" value="ATP-BINDING TRANSPORT PROTEIN-RELATED"/>
    <property type="match status" value="1"/>
</dbReference>
<dbReference type="CDD" id="cd03221">
    <property type="entry name" value="ABCF_EF-3"/>
    <property type="match status" value="1"/>
</dbReference>
<dbReference type="EMBL" id="GBHO01041280">
    <property type="protein sequence ID" value="JAG02324.1"/>
    <property type="molecule type" value="Transcribed_RNA"/>
</dbReference>
<evidence type="ECO:0000256" key="2">
    <source>
        <dbReference type="ARBA" id="ARBA00022737"/>
    </source>
</evidence>
<dbReference type="Pfam" id="PF00005">
    <property type="entry name" value="ABC_tran"/>
    <property type="match status" value="1"/>
</dbReference>
<dbReference type="GO" id="GO:0005524">
    <property type="term" value="F:ATP binding"/>
    <property type="evidence" value="ECO:0007669"/>
    <property type="project" value="UniProtKB-KW"/>
</dbReference>
<dbReference type="AlphaFoldDB" id="A0A0A9W3D2"/>
<dbReference type="InterPro" id="IPR027417">
    <property type="entry name" value="P-loop_NTPase"/>
</dbReference>
<keyword evidence="3" id="KW-0547">Nucleotide-binding</keyword>
<dbReference type="SUPFAM" id="SSF52540">
    <property type="entry name" value="P-loop containing nucleoside triphosphate hydrolases"/>
    <property type="match status" value="1"/>
</dbReference>
<evidence type="ECO:0000256" key="1">
    <source>
        <dbReference type="ARBA" id="ARBA00011054"/>
    </source>
</evidence>
<accession>A0A0A9W3D2</accession>
<sequence>MIKQNVNMLSGGWKTRVRLACVLFVKPDLLLLDEPTNHLDFPAIDWLESFLQSYEPTVVIVSHDRNFLDNVITDCIDFCNQQLLYYKGDYTNYLKVRGENIAHHNSMYEKIEKKRRILTKFILEARQKAKDDPNLAELAK</sequence>
<feature type="non-terminal residue" evidence="7">
    <location>
        <position position="140"/>
    </location>
</feature>
<protein>
    <submittedName>
        <fullName evidence="7">ABC transporter F family member 3</fullName>
    </submittedName>
</protein>
<keyword evidence="2" id="KW-0677">Repeat</keyword>
<reference evidence="7" key="2">
    <citation type="submission" date="2014-07" db="EMBL/GenBank/DDBJ databases">
        <authorList>
            <person name="Hull J."/>
        </authorList>
    </citation>
    <scope>NUCLEOTIDE SEQUENCE</scope>
</reference>
<dbReference type="Gene3D" id="3.40.50.300">
    <property type="entry name" value="P-loop containing nucleotide triphosphate hydrolases"/>
    <property type="match status" value="1"/>
</dbReference>
<reference evidence="7" key="1">
    <citation type="journal article" date="2014" name="PLoS ONE">
        <title>Transcriptome-Based Identification of ABC Transporters in the Western Tarnished Plant Bug Lygus hesperus.</title>
        <authorList>
            <person name="Hull J.J."/>
            <person name="Chaney K."/>
            <person name="Geib S.M."/>
            <person name="Fabrick J.A."/>
            <person name="Brent C.S."/>
            <person name="Walsh D."/>
            <person name="Lavine L.C."/>
        </authorList>
    </citation>
    <scope>NUCLEOTIDE SEQUENCE</scope>
</reference>
<evidence type="ECO:0000259" key="6">
    <source>
        <dbReference type="Pfam" id="PF12848"/>
    </source>
</evidence>
<evidence type="ECO:0000256" key="4">
    <source>
        <dbReference type="ARBA" id="ARBA00022840"/>
    </source>
</evidence>
<dbReference type="PANTHER" id="PTHR19211:SF14">
    <property type="entry name" value="ATP-BINDING CASSETTE SUB-FAMILY F MEMBER 1"/>
    <property type="match status" value="1"/>
</dbReference>
<feature type="domain" description="ABC transporter" evidence="5">
    <location>
        <begin position="3"/>
        <end position="37"/>
    </location>
</feature>
<keyword evidence="4" id="KW-0067">ATP-binding</keyword>
<evidence type="ECO:0000256" key="3">
    <source>
        <dbReference type="ARBA" id="ARBA00022741"/>
    </source>
</evidence>
<proteinExistence type="inferred from homology"/>
<comment type="similarity">
    <text evidence="1">Belongs to the ABC transporter superfamily. ABCF family. EF3 subfamily.</text>
</comment>
<organism evidence="7">
    <name type="scientific">Lygus hesperus</name>
    <name type="common">Western plant bug</name>
    <dbReference type="NCBI Taxonomy" id="30085"/>
    <lineage>
        <taxon>Eukaryota</taxon>
        <taxon>Metazoa</taxon>
        <taxon>Ecdysozoa</taxon>
        <taxon>Arthropoda</taxon>
        <taxon>Hexapoda</taxon>
        <taxon>Insecta</taxon>
        <taxon>Pterygota</taxon>
        <taxon>Neoptera</taxon>
        <taxon>Paraneoptera</taxon>
        <taxon>Hemiptera</taxon>
        <taxon>Heteroptera</taxon>
        <taxon>Panheteroptera</taxon>
        <taxon>Cimicomorpha</taxon>
        <taxon>Miridae</taxon>
        <taxon>Mirini</taxon>
        <taxon>Lygus</taxon>
    </lineage>
</organism>